<protein>
    <submittedName>
        <fullName evidence="1">Uncharacterized protein</fullName>
    </submittedName>
</protein>
<evidence type="ECO:0000313" key="1">
    <source>
        <dbReference type="EMBL" id="CDX55556.1"/>
    </source>
</evidence>
<reference evidence="1 2" key="1">
    <citation type="submission" date="2014-08" db="EMBL/GenBank/DDBJ databases">
        <authorList>
            <person name="Moulin Lionel"/>
        </authorList>
    </citation>
    <scope>NUCLEOTIDE SEQUENCE [LARGE SCALE GENOMIC DNA]</scope>
</reference>
<proteinExistence type="predicted"/>
<dbReference type="EMBL" id="CCNE01000013">
    <property type="protein sequence ID" value="CDX55556.1"/>
    <property type="molecule type" value="Genomic_DNA"/>
</dbReference>
<name>A0A090G9X7_MESPL</name>
<dbReference type="AlphaFoldDB" id="A0A090G9X7"/>
<sequence>MRINPAASPLPVGQDVELEPFPMGALTREIAKVSVLCDKILLAVGLVARRGHASAGRSTKRSHGLLAGRAIISGLQ</sequence>
<evidence type="ECO:0000313" key="2">
    <source>
        <dbReference type="Proteomes" id="UP000046122"/>
    </source>
</evidence>
<organism evidence="1 2">
    <name type="scientific">Mesorhizobium plurifarium</name>
    <dbReference type="NCBI Taxonomy" id="69974"/>
    <lineage>
        <taxon>Bacteria</taxon>
        <taxon>Pseudomonadati</taxon>
        <taxon>Pseudomonadota</taxon>
        <taxon>Alphaproteobacteria</taxon>
        <taxon>Hyphomicrobiales</taxon>
        <taxon>Phyllobacteriaceae</taxon>
        <taxon>Mesorhizobium</taxon>
    </lineage>
</organism>
<gene>
    <name evidence="1" type="ORF">MPL3365_200131</name>
</gene>
<dbReference type="Proteomes" id="UP000046122">
    <property type="component" value="Unassembled WGS sequence"/>
</dbReference>
<accession>A0A090G9X7</accession>